<dbReference type="RefSeq" id="WP_042802586.1">
    <property type="nucleotide sequence ID" value="NZ_AVSP01000014.1"/>
</dbReference>
<evidence type="ECO:0000313" key="1">
    <source>
        <dbReference type="EMBL" id="EXI62389.1"/>
    </source>
</evidence>
<dbReference type="OrthoDB" id="6120708at2"/>
<reference evidence="1 2" key="1">
    <citation type="journal article" date="2014" name="Genome Announc.">
        <title>Genome Sequence of a Presumptive Mannheimia haemolytica Strain with an A1/A6-Cross-Reactive Serotype from a White-Tailed Deer (Odocoileus virginianus).</title>
        <authorList>
            <person name="Lawrence P.K."/>
            <person name="Bey R.F."/>
            <person name="Wiener B."/>
            <person name="Kittichotirat W."/>
            <person name="Bumgarner R.E."/>
        </authorList>
    </citation>
    <scope>NUCLEOTIDE SEQUENCE [LARGE SCALE GENOMIC DNA]</scope>
    <source>
        <strain evidence="1 2">PKL10</strain>
    </source>
</reference>
<dbReference type="AlphaFoldDB" id="A0A011P7G3"/>
<accession>A0A011P7G3</accession>
<comment type="caution">
    <text evidence="1">The sequence shown here is derived from an EMBL/GenBank/DDBJ whole genome shotgun (WGS) entry which is preliminary data.</text>
</comment>
<dbReference type="Proteomes" id="UP000054123">
    <property type="component" value="Unassembled WGS sequence"/>
</dbReference>
<proteinExistence type="predicted"/>
<sequence length="344" mass="38902">MQAQITFYDIQRCGLYARKGNGTQPLFLGVQDMLEQLKNWADGKDLVDTDIFQNKNKQSLCTYLADLKSTPDSAIMVLWNQVPHTGSGVLSLPNRAKFGQIQHADANSIKADSIPGYPTYFWFIPRSKVFATICFNTNVNGRLAMEAYIKQFMCQFSSYVVKELNEQTKILEIKGYSADPTDTHEKVFHYPPSFYSCIYPKPQELELLKRQAPQIKKVTKKATCSYLNPTSLSMFQKVTGLFTGLPQQLSSNQDFNVKAEVSVNGLTKAEVQGLFDEWEQEVDSWQSLDYGFKIGDKQHWFSHAAVKWEGELALSFTEQNSFGNITALLSELESKKSSILSVIS</sequence>
<gene>
    <name evidence="1" type="ORF">AK33_05645</name>
</gene>
<name>A0A011P7G3_9PAST</name>
<dbReference type="PATRIC" id="fig|1450449.3.peg.1104"/>
<keyword evidence="2" id="KW-1185">Reference proteome</keyword>
<evidence type="ECO:0000313" key="2">
    <source>
        <dbReference type="Proteomes" id="UP000054123"/>
    </source>
</evidence>
<dbReference type="EMBL" id="JANJ01000004">
    <property type="protein sequence ID" value="EXI62389.1"/>
    <property type="molecule type" value="Genomic_DNA"/>
</dbReference>
<organism evidence="1 2">
    <name type="scientific">Mannheimia granulomatis</name>
    <dbReference type="NCBI Taxonomy" id="85402"/>
    <lineage>
        <taxon>Bacteria</taxon>
        <taxon>Pseudomonadati</taxon>
        <taxon>Pseudomonadota</taxon>
        <taxon>Gammaproteobacteria</taxon>
        <taxon>Pasteurellales</taxon>
        <taxon>Pasteurellaceae</taxon>
        <taxon>Mannheimia</taxon>
    </lineage>
</organism>
<protein>
    <submittedName>
        <fullName evidence="1">Uncharacterized protein</fullName>
    </submittedName>
</protein>